<dbReference type="Proteomes" id="UP000006729">
    <property type="component" value="Chromosome 16"/>
</dbReference>
<accession>B9IHZ3</accession>
<dbReference type="HOGENOM" id="CLU_2201547_0_0_1"/>
<reference evidence="1 2" key="1">
    <citation type="journal article" date="2006" name="Science">
        <title>The genome of black cottonwood, Populus trichocarpa (Torr. &amp; Gray).</title>
        <authorList>
            <person name="Tuskan G.A."/>
            <person name="Difazio S."/>
            <person name="Jansson S."/>
            <person name="Bohlmann J."/>
            <person name="Grigoriev I."/>
            <person name="Hellsten U."/>
            <person name="Putnam N."/>
            <person name="Ralph S."/>
            <person name="Rombauts S."/>
            <person name="Salamov A."/>
            <person name="Schein J."/>
            <person name="Sterck L."/>
            <person name="Aerts A."/>
            <person name="Bhalerao R.R."/>
            <person name="Bhalerao R.P."/>
            <person name="Blaudez D."/>
            <person name="Boerjan W."/>
            <person name="Brun A."/>
            <person name="Brunner A."/>
            <person name="Busov V."/>
            <person name="Campbell M."/>
            <person name="Carlson J."/>
            <person name="Chalot M."/>
            <person name="Chapman J."/>
            <person name="Chen G.L."/>
            <person name="Cooper D."/>
            <person name="Coutinho P.M."/>
            <person name="Couturier J."/>
            <person name="Covert S."/>
            <person name="Cronk Q."/>
            <person name="Cunningham R."/>
            <person name="Davis J."/>
            <person name="Degroeve S."/>
            <person name="Dejardin A."/>
            <person name="Depamphilis C."/>
            <person name="Detter J."/>
            <person name="Dirks B."/>
            <person name="Dubchak I."/>
            <person name="Duplessis S."/>
            <person name="Ehlting J."/>
            <person name="Ellis B."/>
            <person name="Gendler K."/>
            <person name="Goodstein D."/>
            <person name="Gribskov M."/>
            <person name="Grimwood J."/>
            <person name="Groover A."/>
            <person name="Gunter L."/>
            <person name="Hamberger B."/>
            <person name="Heinze B."/>
            <person name="Helariutta Y."/>
            <person name="Henrissat B."/>
            <person name="Holligan D."/>
            <person name="Holt R."/>
            <person name="Huang W."/>
            <person name="Islam-Faridi N."/>
            <person name="Jones S."/>
            <person name="Jones-Rhoades M."/>
            <person name="Jorgensen R."/>
            <person name="Joshi C."/>
            <person name="Kangasjarvi J."/>
            <person name="Karlsson J."/>
            <person name="Kelleher C."/>
            <person name="Kirkpatrick R."/>
            <person name="Kirst M."/>
            <person name="Kohler A."/>
            <person name="Kalluri U."/>
            <person name="Larimer F."/>
            <person name="Leebens-Mack J."/>
            <person name="Leple J.C."/>
            <person name="Locascio P."/>
            <person name="Lou Y."/>
            <person name="Lucas S."/>
            <person name="Martin F."/>
            <person name="Montanini B."/>
            <person name="Napoli C."/>
            <person name="Nelson D.R."/>
            <person name="Nelson C."/>
            <person name="Nieminen K."/>
            <person name="Nilsson O."/>
            <person name="Pereda V."/>
            <person name="Peter G."/>
            <person name="Philippe R."/>
            <person name="Pilate G."/>
            <person name="Poliakov A."/>
            <person name="Razumovskaya J."/>
            <person name="Richardson P."/>
            <person name="Rinaldi C."/>
            <person name="Ritland K."/>
            <person name="Rouze P."/>
            <person name="Ryaboy D."/>
            <person name="Schmutz J."/>
            <person name="Schrader J."/>
            <person name="Segerman B."/>
            <person name="Shin H."/>
            <person name="Siddiqui A."/>
            <person name="Sterky F."/>
            <person name="Terry A."/>
            <person name="Tsai C.J."/>
            <person name="Uberbacher E."/>
            <person name="Unneberg P."/>
            <person name="Vahala J."/>
            <person name="Wall K."/>
            <person name="Wessler S."/>
            <person name="Yang G."/>
            <person name="Yin T."/>
            <person name="Douglas C."/>
            <person name="Marra M."/>
            <person name="Sandberg G."/>
            <person name="Van de Peer Y."/>
            <person name="Rokhsar D."/>
        </authorList>
    </citation>
    <scope>NUCLEOTIDE SEQUENCE [LARGE SCALE GENOMIC DNA]</scope>
    <source>
        <strain evidence="2">cv. Nisqually</strain>
    </source>
</reference>
<dbReference type="GO" id="GO:0009506">
    <property type="term" value="C:plasmodesma"/>
    <property type="evidence" value="ECO:0000318"/>
    <property type="project" value="GO_Central"/>
</dbReference>
<sequence>MIDPLLPFPKWVFPQNPFSASSFSPPFSSLVFLRPPLITAPRSTRAVHSKLFKITTETGQNTMTGLFQCRGDLSNTDCYNRQTSWQNNSGKNPALWMLAVFNCHGLES</sequence>
<gene>
    <name evidence="1" type="ORF">POPTR_016G046100</name>
</gene>
<keyword evidence="2" id="KW-1185">Reference proteome</keyword>
<name>B9IHZ3_POPTR</name>
<proteinExistence type="predicted"/>
<dbReference type="InParanoid" id="B9IHZ3"/>
<dbReference type="EMBL" id="CM009305">
    <property type="protein sequence ID" value="PNS97864.1"/>
    <property type="molecule type" value="Genomic_DNA"/>
</dbReference>
<organism evidence="1 2">
    <name type="scientific">Populus trichocarpa</name>
    <name type="common">Western balsam poplar</name>
    <name type="synonym">Populus balsamifera subsp. trichocarpa</name>
    <dbReference type="NCBI Taxonomy" id="3694"/>
    <lineage>
        <taxon>Eukaryota</taxon>
        <taxon>Viridiplantae</taxon>
        <taxon>Streptophyta</taxon>
        <taxon>Embryophyta</taxon>
        <taxon>Tracheophyta</taxon>
        <taxon>Spermatophyta</taxon>
        <taxon>Magnoliopsida</taxon>
        <taxon>eudicotyledons</taxon>
        <taxon>Gunneridae</taxon>
        <taxon>Pentapetalae</taxon>
        <taxon>rosids</taxon>
        <taxon>fabids</taxon>
        <taxon>Malpighiales</taxon>
        <taxon>Salicaceae</taxon>
        <taxon>Saliceae</taxon>
        <taxon>Populus</taxon>
    </lineage>
</organism>
<dbReference type="GO" id="GO:0046739">
    <property type="term" value="P:transport of virus in multicellular host"/>
    <property type="evidence" value="ECO:0000318"/>
    <property type="project" value="GO_Central"/>
</dbReference>
<dbReference type="Gene3D" id="3.30.430.20">
    <property type="entry name" value="Gnk2 domain, C-X8-C-X2-C motif"/>
    <property type="match status" value="1"/>
</dbReference>
<protein>
    <submittedName>
        <fullName evidence="1">Uncharacterized protein</fullName>
    </submittedName>
</protein>
<dbReference type="AlphaFoldDB" id="B9IHZ3"/>
<dbReference type="InterPro" id="IPR038408">
    <property type="entry name" value="GNK2_sf"/>
</dbReference>
<evidence type="ECO:0000313" key="1">
    <source>
        <dbReference type="EMBL" id="PNS97864.1"/>
    </source>
</evidence>
<dbReference type="GO" id="GO:0010497">
    <property type="term" value="P:plasmodesmata-mediated intercellular transport"/>
    <property type="evidence" value="ECO:0000318"/>
    <property type="project" value="GO_Central"/>
</dbReference>
<evidence type="ECO:0000313" key="2">
    <source>
        <dbReference type="Proteomes" id="UP000006729"/>
    </source>
</evidence>